<gene>
    <name evidence="6" type="ORF">D2962_08470</name>
</gene>
<dbReference type="KEGG" id="bacg:D2962_08470"/>
<dbReference type="Pfam" id="PF03486">
    <property type="entry name" value="HI0933_like"/>
    <property type="match status" value="1"/>
</dbReference>
<evidence type="ECO:0000259" key="4">
    <source>
        <dbReference type="Pfam" id="PF03486"/>
    </source>
</evidence>
<evidence type="ECO:0000313" key="7">
    <source>
        <dbReference type="Proteomes" id="UP000280960"/>
    </source>
</evidence>
<dbReference type="PANTHER" id="PTHR42887">
    <property type="entry name" value="OS12G0638800 PROTEIN"/>
    <property type="match status" value="1"/>
</dbReference>
<dbReference type="Gene3D" id="3.50.50.60">
    <property type="entry name" value="FAD/NAD(P)-binding domain"/>
    <property type="match status" value="1"/>
</dbReference>
<keyword evidence="2" id="KW-0285">Flavoprotein</keyword>
<dbReference type="Gene3D" id="1.10.8.260">
    <property type="entry name" value="HI0933 insert domain-like"/>
    <property type="match status" value="1"/>
</dbReference>
<dbReference type="NCBIfam" id="TIGR00275">
    <property type="entry name" value="aminoacetone oxidase family FAD-binding enzyme"/>
    <property type="match status" value="1"/>
</dbReference>
<dbReference type="InterPro" id="IPR004792">
    <property type="entry name" value="BaiN-like"/>
</dbReference>
<dbReference type="InterPro" id="IPR057661">
    <property type="entry name" value="RsdA/BaiN/AoA(So)_Rossmann"/>
</dbReference>
<dbReference type="Pfam" id="PF22780">
    <property type="entry name" value="HI0933_like_1st"/>
    <property type="match status" value="1"/>
</dbReference>
<proteinExistence type="predicted"/>
<dbReference type="AlphaFoldDB" id="A0A3G2R5J5"/>
<feature type="domain" description="RsdA/BaiN/AoA(So)-like insert" evidence="5">
    <location>
        <begin position="194"/>
        <end position="348"/>
    </location>
</feature>
<sequence>MYKTVTVIGGGASGLMAAYQAARCGARVLLFERNPNLGRKILISGKGRCNLTNIKGIEDFIENIPGNGKFLYGSLARFSNTDLIAFFENMGLKTKVERGGRVFPVTNRSLDVVKTLEKAVLDAGVSIRYNSRVKTLIIDKGCIRAIKLFDSEEVFNCDSAVVATGGLSYPSTGSTGDGYTLARQAGHTITPLMPSLVPLTTGEEWVKQLQGLTLKNVEITFYLREKKVTTIFGEMLFTHFGVSGPVILTLSRDVVEHLGEPIQLSINLKPALNQTELEKRLERDFKRYERKFFKNALNDLLPKKIIPVFIKLCGIDPEKPVNQITREEKQKIIAILTDLRVTITGCRPKEAVVTRGGVSVKEINPKTMESRIVKGLFFAGEVIDVDGLTGGYNLQAAFSTGYLAGIHAAAVE</sequence>
<evidence type="ECO:0000256" key="2">
    <source>
        <dbReference type="ARBA" id="ARBA00022630"/>
    </source>
</evidence>
<dbReference type="InterPro" id="IPR023166">
    <property type="entry name" value="BaiN-like_dom_sf"/>
</dbReference>
<reference evidence="6 7" key="1">
    <citation type="submission" date="2018-10" db="EMBL/GenBank/DDBJ databases">
        <authorList>
            <person name="Zhang X."/>
        </authorList>
    </citation>
    <scope>NUCLEOTIDE SEQUENCE [LARGE SCALE GENOMIC DNA]</scope>
    <source>
        <strain evidence="6 7">SK-G1</strain>
    </source>
</reference>
<organism evidence="6 7">
    <name type="scientific">Biomaibacter acetigenes</name>
    <dbReference type="NCBI Taxonomy" id="2316383"/>
    <lineage>
        <taxon>Bacteria</taxon>
        <taxon>Bacillati</taxon>
        <taxon>Bacillota</taxon>
        <taxon>Clostridia</taxon>
        <taxon>Thermosediminibacterales</taxon>
        <taxon>Tepidanaerobacteraceae</taxon>
        <taxon>Biomaibacter</taxon>
    </lineage>
</organism>
<dbReference type="InterPro" id="IPR055178">
    <property type="entry name" value="RsdA/BaiN/AoA(So)-like_dom"/>
</dbReference>
<feature type="domain" description="RsdA/BaiN/AoA(So)-like Rossmann fold-like" evidence="4">
    <location>
        <begin position="4"/>
        <end position="405"/>
    </location>
</feature>
<dbReference type="InterPro" id="IPR036188">
    <property type="entry name" value="FAD/NAD-bd_sf"/>
</dbReference>
<dbReference type="RefSeq" id="WP_120765483.1">
    <property type="nucleotide sequence ID" value="NZ_CP033169.1"/>
</dbReference>
<name>A0A3G2R5J5_9FIRM</name>
<dbReference type="PRINTS" id="PR00368">
    <property type="entry name" value="FADPNR"/>
</dbReference>
<protein>
    <submittedName>
        <fullName evidence="6">Aminoacetone oxidase family FAD-binding enzyme</fullName>
    </submittedName>
</protein>
<evidence type="ECO:0000313" key="6">
    <source>
        <dbReference type="EMBL" id="AYO30651.1"/>
    </source>
</evidence>
<evidence type="ECO:0000256" key="1">
    <source>
        <dbReference type="ARBA" id="ARBA00001974"/>
    </source>
</evidence>
<dbReference type="PRINTS" id="PR00411">
    <property type="entry name" value="PNDRDTASEI"/>
</dbReference>
<comment type="cofactor">
    <cofactor evidence="1">
        <name>FAD</name>
        <dbReference type="ChEBI" id="CHEBI:57692"/>
    </cofactor>
</comment>
<dbReference type="SUPFAM" id="SSF160996">
    <property type="entry name" value="HI0933 insert domain-like"/>
    <property type="match status" value="1"/>
</dbReference>
<dbReference type="EMBL" id="CP033169">
    <property type="protein sequence ID" value="AYO30651.1"/>
    <property type="molecule type" value="Genomic_DNA"/>
</dbReference>
<dbReference type="Proteomes" id="UP000280960">
    <property type="component" value="Chromosome"/>
</dbReference>
<keyword evidence="3" id="KW-0274">FAD</keyword>
<keyword evidence="7" id="KW-1185">Reference proteome</keyword>
<dbReference type="PANTHER" id="PTHR42887:SF2">
    <property type="entry name" value="OS12G0638800 PROTEIN"/>
    <property type="match status" value="1"/>
</dbReference>
<accession>A0A3G2R5J5</accession>
<dbReference type="SUPFAM" id="SSF51905">
    <property type="entry name" value="FAD/NAD(P)-binding domain"/>
    <property type="match status" value="1"/>
</dbReference>
<evidence type="ECO:0000259" key="5">
    <source>
        <dbReference type="Pfam" id="PF22780"/>
    </source>
</evidence>
<dbReference type="Gene3D" id="2.40.30.10">
    <property type="entry name" value="Translation factors"/>
    <property type="match status" value="1"/>
</dbReference>
<evidence type="ECO:0000256" key="3">
    <source>
        <dbReference type="ARBA" id="ARBA00022827"/>
    </source>
</evidence>